<dbReference type="AlphaFoldDB" id="A0A067PSA1"/>
<dbReference type="OrthoDB" id="28112at2759"/>
<gene>
    <name evidence="8" type="ORF">JAAARDRAFT_35378</name>
</gene>
<evidence type="ECO:0000256" key="1">
    <source>
        <dbReference type="ARBA" id="ARBA00004604"/>
    </source>
</evidence>
<evidence type="ECO:0000256" key="3">
    <source>
        <dbReference type="ARBA" id="ARBA00022552"/>
    </source>
</evidence>
<feature type="region of interest" description="Disordered" evidence="6">
    <location>
        <begin position="208"/>
        <end position="229"/>
    </location>
</feature>
<dbReference type="STRING" id="933084.A0A067PSA1"/>
<keyword evidence="3" id="KW-0698">rRNA processing</keyword>
<keyword evidence="4" id="KW-0677">Repeat</keyword>
<name>A0A067PSA1_9AGAM</name>
<protein>
    <recommendedName>
        <fullName evidence="7">U3 small nucleolar RNA-associated protein 6 N-terminal domain-containing protein</fullName>
    </recommendedName>
</protein>
<dbReference type="InterPro" id="IPR011990">
    <property type="entry name" value="TPR-like_helical_dom_sf"/>
</dbReference>
<dbReference type="Gene3D" id="1.25.40.10">
    <property type="entry name" value="Tetratricopeptide repeat domain"/>
    <property type="match status" value="1"/>
</dbReference>
<dbReference type="InParanoid" id="A0A067PSA1"/>
<dbReference type="SMART" id="SM00386">
    <property type="entry name" value="HAT"/>
    <property type="match status" value="3"/>
</dbReference>
<dbReference type="Pfam" id="PF08640">
    <property type="entry name" value="U3_assoc_6"/>
    <property type="match status" value="1"/>
</dbReference>
<dbReference type="HOGENOM" id="CLU_026025_1_1_1"/>
<keyword evidence="9" id="KW-1185">Reference proteome</keyword>
<evidence type="ECO:0000256" key="4">
    <source>
        <dbReference type="ARBA" id="ARBA00022737"/>
    </source>
</evidence>
<dbReference type="GO" id="GO:0034388">
    <property type="term" value="C:Pwp2p-containing subcomplex of 90S preribosome"/>
    <property type="evidence" value="ECO:0007669"/>
    <property type="project" value="TreeGrafter"/>
</dbReference>
<dbReference type="Proteomes" id="UP000027265">
    <property type="component" value="Unassembled WGS sequence"/>
</dbReference>
<accession>A0A067PSA1</accession>
<evidence type="ECO:0000313" key="9">
    <source>
        <dbReference type="Proteomes" id="UP000027265"/>
    </source>
</evidence>
<keyword evidence="5" id="KW-0539">Nucleus</keyword>
<dbReference type="InterPro" id="IPR003107">
    <property type="entry name" value="HAT"/>
</dbReference>
<dbReference type="InterPro" id="IPR055347">
    <property type="entry name" value="UTP6_N"/>
</dbReference>
<comment type="subcellular location">
    <subcellularLocation>
        <location evidence="1">Nucleus</location>
        <location evidence="1">Nucleolus</location>
    </subcellularLocation>
</comment>
<evidence type="ECO:0000256" key="2">
    <source>
        <dbReference type="ARBA" id="ARBA00010734"/>
    </source>
</evidence>
<evidence type="ECO:0000259" key="7">
    <source>
        <dbReference type="Pfam" id="PF08640"/>
    </source>
</evidence>
<dbReference type="PANTHER" id="PTHR23271">
    <property type="entry name" value="HEPATOCELLULAR CARCINOMA-ASSOCIATED ANTIGEN 66"/>
    <property type="match status" value="1"/>
</dbReference>
<dbReference type="GO" id="GO:0000462">
    <property type="term" value="P:maturation of SSU-rRNA from tricistronic rRNA transcript (SSU-rRNA, 5.8S rRNA, LSU-rRNA)"/>
    <property type="evidence" value="ECO:0007669"/>
    <property type="project" value="InterPro"/>
</dbReference>
<reference evidence="9" key="1">
    <citation type="journal article" date="2014" name="Proc. Natl. Acad. Sci. U.S.A.">
        <title>Extensive sampling of basidiomycete genomes demonstrates inadequacy of the white-rot/brown-rot paradigm for wood decay fungi.</title>
        <authorList>
            <person name="Riley R."/>
            <person name="Salamov A.A."/>
            <person name="Brown D.W."/>
            <person name="Nagy L.G."/>
            <person name="Floudas D."/>
            <person name="Held B.W."/>
            <person name="Levasseur A."/>
            <person name="Lombard V."/>
            <person name="Morin E."/>
            <person name="Otillar R."/>
            <person name="Lindquist E.A."/>
            <person name="Sun H."/>
            <person name="LaButti K.M."/>
            <person name="Schmutz J."/>
            <person name="Jabbour D."/>
            <person name="Luo H."/>
            <person name="Baker S.E."/>
            <person name="Pisabarro A.G."/>
            <person name="Walton J.D."/>
            <person name="Blanchette R.A."/>
            <person name="Henrissat B."/>
            <person name="Martin F."/>
            <person name="Cullen D."/>
            <person name="Hibbett D.S."/>
            <person name="Grigoriev I.V."/>
        </authorList>
    </citation>
    <scope>NUCLEOTIDE SEQUENCE [LARGE SCALE GENOMIC DNA]</scope>
    <source>
        <strain evidence="9">MUCL 33604</strain>
    </source>
</reference>
<feature type="domain" description="U3 small nucleolar RNA-associated protein 6 N-terminal" evidence="7">
    <location>
        <begin position="9"/>
        <end position="91"/>
    </location>
</feature>
<dbReference type="EMBL" id="KL197719">
    <property type="protein sequence ID" value="KDQ57693.1"/>
    <property type="molecule type" value="Genomic_DNA"/>
</dbReference>
<evidence type="ECO:0000313" key="8">
    <source>
        <dbReference type="EMBL" id="KDQ57693.1"/>
    </source>
</evidence>
<comment type="similarity">
    <text evidence="2">Belongs to the UTP6 family.</text>
</comment>
<dbReference type="PANTHER" id="PTHR23271:SF1">
    <property type="entry name" value="U3 SMALL NUCLEOLAR RNA-ASSOCIATED PROTEIN 6 HOMOLOG"/>
    <property type="match status" value="1"/>
</dbReference>
<dbReference type="InterPro" id="IPR013949">
    <property type="entry name" value="Utp6"/>
</dbReference>
<sequence>MERVQFQQEQMLAELKDLTEKGIFTQSEVKQIMKKRTAFETALVRRIPKKGDFLRYAAYEMGLEALRRKRVERLNLQKTPPSISDYALVRRQFHIFERALKKFKGDVGLWIQYLQVAKKERARALVGRISARALQLHPNTPALYVIAASHELEHLSPASARTLLQRGLRLNSDSVELWREYVKMELGFMESLRRRWSVLGISVGSVQDTGKPKADTQLDDDSDKGSGTLDLMEVDTHDSEAARREVLEGAIVKTVITNAVKAIPKLEAFIALRDLLSTYPSPLRLRQALLDHLHALLHSTLPSDPHAVKVYCSRHLTPGLEGEDLISALKTANQELVRAVNDATDNREPLASAYVQFVAEWCRKEIDANLRLCLVTCLQSLAKHHHRSPSLLAGNIQLLLTGHPSPPAQDKILRLARKYTAKQWMAGEVWFARLQAEEQYASAEEVAKAWAETRDAVKDHDVERVWMWGFEQAGWRAYPSEERRRILEQMLKESMRDSSLASVHEKLIIQYVSTLHSDGEENFSNVLSHIAKNCLPTEKVWSEVFTRLGGSKADIAGRSVEAEKILSEVYEKWKTKNGLEASLAWAAWLLEHGNGKKAKEVIGRTRSVLSDDDRSELDRRWAETLDKGNVSKAGTNVV</sequence>
<proteinExistence type="inferred from homology"/>
<evidence type="ECO:0000256" key="5">
    <source>
        <dbReference type="ARBA" id="ARBA00023242"/>
    </source>
</evidence>
<evidence type="ECO:0000256" key="6">
    <source>
        <dbReference type="SAM" id="MobiDB-lite"/>
    </source>
</evidence>
<dbReference type="SUPFAM" id="SSF48452">
    <property type="entry name" value="TPR-like"/>
    <property type="match status" value="1"/>
</dbReference>
<dbReference type="GO" id="GO:0030515">
    <property type="term" value="F:snoRNA binding"/>
    <property type="evidence" value="ECO:0007669"/>
    <property type="project" value="InterPro"/>
</dbReference>
<dbReference type="GO" id="GO:0032040">
    <property type="term" value="C:small-subunit processome"/>
    <property type="evidence" value="ECO:0007669"/>
    <property type="project" value="TreeGrafter"/>
</dbReference>
<organism evidence="8 9">
    <name type="scientific">Jaapia argillacea MUCL 33604</name>
    <dbReference type="NCBI Taxonomy" id="933084"/>
    <lineage>
        <taxon>Eukaryota</taxon>
        <taxon>Fungi</taxon>
        <taxon>Dikarya</taxon>
        <taxon>Basidiomycota</taxon>
        <taxon>Agaricomycotina</taxon>
        <taxon>Agaricomycetes</taxon>
        <taxon>Agaricomycetidae</taxon>
        <taxon>Jaapiales</taxon>
        <taxon>Jaapiaceae</taxon>
        <taxon>Jaapia</taxon>
    </lineage>
</organism>